<evidence type="ECO:0000256" key="1">
    <source>
        <dbReference type="SAM" id="MobiDB-lite"/>
    </source>
</evidence>
<sequence length="221" mass="24563">MKAIFFSILLVTTLLVITQAGYAETFRWVDEYGKIRIGIKPSAEPENTKKDNKEGAAEIKKASPAIAKPVIPKTIVEHATPSAKTIKKPQAVTPAPTPTPTLIVTTPEIIAPTQTPVSIQSPKPVQKTSVEKPKPIKQKTPVKKRVVKKAPAGKKPEKVISVKKKTVEKKSTNERNEEMCGVFTSYVNDYKEKVRDCSENLCDIYKRALARYKKKQSSYCK</sequence>
<feature type="compositionally biased region" description="Basic residues" evidence="1">
    <location>
        <begin position="135"/>
        <end position="152"/>
    </location>
</feature>
<evidence type="ECO:0000313" key="2">
    <source>
        <dbReference type="EMBL" id="VAX01343.1"/>
    </source>
</evidence>
<dbReference type="EMBL" id="UOFV01000250">
    <property type="protein sequence ID" value="VAX01343.1"/>
    <property type="molecule type" value="Genomic_DNA"/>
</dbReference>
<evidence type="ECO:0008006" key="3">
    <source>
        <dbReference type="Google" id="ProtNLM"/>
    </source>
</evidence>
<name>A0A3B1AN06_9ZZZZ</name>
<protein>
    <recommendedName>
        <fullName evidence="3">DUF4124 domain-containing protein</fullName>
    </recommendedName>
</protein>
<dbReference type="AlphaFoldDB" id="A0A3B1AN06"/>
<organism evidence="2">
    <name type="scientific">hydrothermal vent metagenome</name>
    <dbReference type="NCBI Taxonomy" id="652676"/>
    <lineage>
        <taxon>unclassified sequences</taxon>
        <taxon>metagenomes</taxon>
        <taxon>ecological metagenomes</taxon>
    </lineage>
</organism>
<reference evidence="2" key="1">
    <citation type="submission" date="2018-06" db="EMBL/GenBank/DDBJ databases">
        <authorList>
            <person name="Zhirakovskaya E."/>
        </authorList>
    </citation>
    <scope>NUCLEOTIDE SEQUENCE</scope>
</reference>
<gene>
    <name evidence="2" type="ORF">MNBD_GAMMA19-1370</name>
</gene>
<feature type="compositionally biased region" description="Polar residues" evidence="1">
    <location>
        <begin position="117"/>
        <end position="128"/>
    </location>
</feature>
<proteinExistence type="predicted"/>
<feature type="region of interest" description="Disordered" evidence="1">
    <location>
        <begin position="117"/>
        <end position="155"/>
    </location>
</feature>
<accession>A0A3B1AN06</accession>